<dbReference type="RefSeq" id="WP_271712411.1">
    <property type="nucleotide sequence ID" value="NZ_AP024169.1"/>
</dbReference>
<evidence type="ECO:0000313" key="3">
    <source>
        <dbReference type="EMBL" id="BCN31276.1"/>
    </source>
</evidence>
<evidence type="ECO:0000259" key="1">
    <source>
        <dbReference type="PROSITE" id="PS51831"/>
    </source>
</evidence>
<reference evidence="3 4" key="1">
    <citation type="submission" date="2020-11" db="EMBL/GenBank/DDBJ databases">
        <title>Draft genome sequencing of a Lachnospiraceae strain isolated from anoxic soil subjected to BSD treatment.</title>
        <authorList>
            <person name="Uek A."/>
            <person name="Tonouchi A."/>
        </authorList>
    </citation>
    <scope>NUCLEOTIDE SEQUENCE [LARGE SCALE GENOMIC DNA]</scope>
    <source>
        <strain evidence="3 4">TB5</strain>
    </source>
</reference>
<dbReference type="Pfam" id="PF13487">
    <property type="entry name" value="HD_5"/>
    <property type="match status" value="1"/>
</dbReference>
<protein>
    <submittedName>
        <fullName evidence="3">Phosphohydrolase</fullName>
    </submittedName>
</protein>
<dbReference type="NCBIfam" id="TIGR00277">
    <property type="entry name" value="HDIG"/>
    <property type="match status" value="1"/>
</dbReference>
<organism evidence="3 4">
    <name type="scientific">Anaeromicropila herbilytica</name>
    <dbReference type="NCBI Taxonomy" id="2785025"/>
    <lineage>
        <taxon>Bacteria</taxon>
        <taxon>Bacillati</taxon>
        <taxon>Bacillota</taxon>
        <taxon>Clostridia</taxon>
        <taxon>Lachnospirales</taxon>
        <taxon>Lachnospiraceae</taxon>
        <taxon>Anaeromicropila</taxon>
    </lineage>
</organism>
<feature type="domain" description="HD" evidence="1">
    <location>
        <begin position="34"/>
        <end position="156"/>
    </location>
</feature>
<dbReference type="KEGG" id="ahb:bsdtb5_25710"/>
<dbReference type="GO" id="GO:0016787">
    <property type="term" value="F:hydrolase activity"/>
    <property type="evidence" value="ECO:0007669"/>
    <property type="project" value="UniProtKB-KW"/>
</dbReference>
<dbReference type="PROSITE" id="PS51831">
    <property type="entry name" value="HD"/>
    <property type="match status" value="1"/>
</dbReference>
<proteinExistence type="predicted"/>
<dbReference type="InterPro" id="IPR037522">
    <property type="entry name" value="HD_GYP_dom"/>
</dbReference>
<dbReference type="SUPFAM" id="SSF109604">
    <property type="entry name" value="HD-domain/PDEase-like"/>
    <property type="match status" value="1"/>
</dbReference>
<evidence type="ECO:0000259" key="2">
    <source>
        <dbReference type="PROSITE" id="PS51832"/>
    </source>
</evidence>
<dbReference type="Gene3D" id="1.10.3210.10">
    <property type="entry name" value="Hypothetical protein af1432"/>
    <property type="match status" value="1"/>
</dbReference>
<dbReference type="EMBL" id="AP024169">
    <property type="protein sequence ID" value="BCN31276.1"/>
    <property type="molecule type" value="Genomic_DNA"/>
</dbReference>
<dbReference type="InterPro" id="IPR003607">
    <property type="entry name" value="HD/PDEase_dom"/>
</dbReference>
<dbReference type="InterPro" id="IPR052020">
    <property type="entry name" value="Cyclic_di-GMP/3'3'-cGAMP_PDE"/>
</dbReference>
<keyword evidence="4" id="KW-1185">Reference proteome</keyword>
<sequence>MDTKEEWYNKQEYVDYHDVIECIASALDAKDPYTANHSSRVSDMAQKVAILMDLEECDIQEIRIAAHLHDIGKIGIPDAILNKKSKLNKEEWDKLREHPRIGAKILRKSSRFQSISDIVLHHHERYDGKGYPDGICGNDISLGARIVMICDSIDAMLNNRCYRKAFTENYCYQEIRENLGKMYDPLIGQYVLEHWNDIVNMENFVNDLIG</sequence>
<dbReference type="Proteomes" id="UP000595897">
    <property type="component" value="Chromosome"/>
</dbReference>
<dbReference type="InterPro" id="IPR006675">
    <property type="entry name" value="HDIG_dom"/>
</dbReference>
<name>A0A7R7EMD5_9FIRM</name>
<keyword evidence="3" id="KW-0378">Hydrolase</keyword>
<feature type="domain" description="HD-GYP" evidence="2">
    <location>
        <begin position="12"/>
        <end position="207"/>
    </location>
</feature>
<dbReference type="InterPro" id="IPR006674">
    <property type="entry name" value="HD_domain"/>
</dbReference>
<dbReference type="PROSITE" id="PS51832">
    <property type="entry name" value="HD_GYP"/>
    <property type="match status" value="1"/>
</dbReference>
<dbReference type="CDD" id="cd00077">
    <property type="entry name" value="HDc"/>
    <property type="match status" value="1"/>
</dbReference>
<dbReference type="SMART" id="SM00471">
    <property type="entry name" value="HDc"/>
    <property type="match status" value="1"/>
</dbReference>
<dbReference type="AlphaFoldDB" id="A0A7R7EMD5"/>
<dbReference type="PANTHER" id="PTHR45228">
    <property type="entry name" value="CYCLIC DI-GMP PHOSPHODIESTERASE TM_0186-RELATED"/>
    <property type="match status" value="1"/>
</dbReference>
<accession>A0A7R7EMD5</accession>
<gene>
    <name evidence="3" type="ORF">bsdtb5_25710</name>
</gene>
<evidence type="ECO:0000313" key="4">
    <source>
        <dbReference type="Proteomes" id="UP000595897"/>
    </source>
</evidence>